<dbReference type="PROSITE" id="PS51192">
    <property type="entry name" value="HELICASE_ATP_BIND_1"/>
    <property type="match status" value="1"/>
</dbReference>
<feature type="domain" description="Helicase C-terminal" evidence="17">
    <location>
        <begin position="428"/>
        <end position="590"/>
    </location>
</feature>
<dbReference type="SUPFAM" id="SSF52540">
    <property type="entry name" value="P-loop containing nucleoside triphosphate hydrolases"/>
    <property type="match status" value="2"/>
</dbReference>
<comment type="subcellular location">
    <subcellularLocation>
        <location evidence="1 12 13">Cytoplasm</location>
    </subcellularLocation>
</comment>
<dbReference type="InterPro" id="IPR014001">
    <property type="entry name" value="Helicase_ATP-bd"/>
</dbReference>
<evidence type="ECO:0000256" key="3">
    <source>
        <dbReference type="ARBA" id="ARBA00022490"/>
    </source>
</evidence>
<dbReference type="Pfam" id="PF02151">
    <property type="entry name" value="UVR"/>
    <property type="match status" value="1"/>
</dbReference>
<dbReference type="GO" id="GO:0009432">
    <property type="term" value="P:SOS response"/>
    <property type="evidence" value="ECO:0007669"/>
    <property type="project" value="UniProtKB-UniRule"/>
</dbReference>
<feature type="domain" description="UVR" evidence="15">
    <location>
        <begin position="623"/>
        <end position="658"/>
    </location>
</feature>
<keyword evidence="8 12" id="KW-0267">Excision nuclease</keyword>
<evidence type="ECO:0000256" key="9">
    <source>
        <dbReference type="ARBA" id="ARBA00023204"/>
    </source>
</evidence>
<dbReference type="InterPro" id="IPR001943">
    <property type="entry name" value="UVR_dom"/>
</dbReference>
<evidence type="ECO:0000256" key="7">
    <source>
        <dbReference type="ARBA" id="ARBA00022840"/>
    </source>
</evidence>
<evidence type="ECO:0000256" key="13">
    <source>
        <dbReference type="RuleBase" id="RU003587"/>
    </source>
</evidence>
<dbReference type="AlphaFoldDB" id="A0A432GEP9"/>
<evidence type="ECO:0000313" key="19">
    <source>
        <dbReference type="Proteomes" id="UP000286732"/>
    </source>
</evidence>
<dbReference type="InterPro" id="IPR004807">
    <property type="entry name" value="UvrB"/>
</dbReference>
<dbReference type="PROSITE" id="PS50151">
    <property type="entry name" value="UVR"/>
    <property type="match status" value="1"/>
</dbReference>
<dbReference type="PANTHER" id="PTHR24029:SF0">
    <property type="entry name" value="UVRABC SYSTEM PROTEIN B"/>
    <property type="match status" value="1"/>
</dbReference>
<keyword evidence="3 12" id="KW-0963">Cytoplasm</keyword>
<dbReference type="GO" id="GO:0003677">
    <property type="term" value="F:DNA binding"/>
    <property type="evidence" value="ECO:0007669"/>
    <property type="project" value="UniProtKB-UniRule"/>
</dbReference>
<evidence type="ECO:0000256" key="8">
    <source>
        <dbReference type="ARBA" id="ARBA00022881"/>
    </source>
</evidence>
<keyword evidence="9 12" id="KW-0234">DNA repair</keyword>
<dbReference type="GO" id="GO:0016887">
    <property type="term" value="F:ATP hydrolysis activity"/>
    <property type="evidence" value="ECO:0007669"/>
    <property type="project" value="InterPro"/>
</dbReference>
<proteinExistence type="inferred from homology"/>
<gene>
    <name evidence="12" type="primary">uvrB</name>
    <name evidence="18" type="ORF">DSY98_01325</name>
</gene>
<keyword evidence="5 12" id="KW-0227">DNA damage</keyword>
<keyword evidence="12 13" id="KW-0742">SOS response</keyword>
<dbReference type="InterPro" id="IPR036876">
    <property type="entry name" value="UVR_dom_sf"/>
</dbReference>
<name>A0A432GEP9_9DELT</name>
<evidence type="ECO:0000259" key="15">
    <source>
        <dbReference type="PROSITE" id="PS50151"/>
    </source>
</evidence>
<dbReference type="InterPro" id="IPR006935">
    <property type="entry name" value="Helicase/UvrB_N"/>
</dbReference>
<dbReference type="Pfam" id="PF17757">
    <property type="entry name" value="UvrB_inter"/>
    <property type="match status" value="1"/>
</dbReference>
<evidence type="ECO:0000313" key="18">
    <source>
        <dbReference type="EMBL" id="RTZ82224.1"/>
    </source>
</evidence>
<dbReference type="EMBL" id="QNZM01000052">
    <property type="protein sequence ID" value="RTZ82224.1"/>
    <property type="molecule type" value="Genomic_DNA"/>
</dbReference>
<dbReference type="GO" id="GO:0005737">
    <property type="term" value="C:cytoplasm"/>
    <property type="evidence" value="ECO:0007669"/>
    <property type="project" value="UniProtKB-SubCell"/>
</dbReference>
<accession>A0A432GEP9</accession>
<dbReference type="Pfam" id="PF04851">
    <property type="entry name" value="ResIII"/>
    <property type="match status" value="1"/>
</dbReference>
<dbReference type="InterPro" id="IPR027417">
    <property type="entry name" value="P-loop_NTPase"/>
</dbReference>
<dbReference type="GO" id="GO:0005524">
    <property type="term" value="F:ATP binding"/>
    <property type="evidence" value="ECO:0007669"/>
    <property type="project" value="UniProtKB-UniRule"/>
</dbReference>
<keyword evidence="4 12" id="KW-0547">Nucleotide-binding</keyword>
<feature type="short sequence motif" description="Beta-hairpin" evidence="12">
    <location>
        <begin position="90"/>
        <end position="113"/>
    </location>
</feature>
<evidence type="ECO:0000256" key="6">
    <source>
        <dbReference type="ARBA" id="ARBA00022769"/>
    </source>
</evidence>
<comment type="subunit">
    <text evidence="10 12 13">Forms a heterotetramer with UvrA during the search for lesions. Interacts with UvrC in an incision complex.</text>
</comment>
<dbReference type="SMART" id="SM00490">
    <property type="entry name" value="HELICc"/>
    <property type="match status" value="1"/>
</dbReference>
<evidence type="ECO:0000256" key="14">
    <source>
        <dbReference type="SAM" id="Coils"/>
    </source>
</evidence>
<evidence type="ECO:0000256" key="4">
    <source>
        <dbReference type="ARBA" id="ARBA00022741"/>
    </source>
</evidence>
<evidence type="ECO:0000256" key="2">
    <source>
        <dbReference type="ARBA" id="ARBA00008533"/>
    </source>
</evidence>
<dbReference type="Pfam" id="PF00271">
    <property type="entry name" value="Helicase_C"/>
    <property type="match status" value="1"/>
</dbReference>
<evidence type="ECO:0000256" key="5">
    <source>
        <dbReference type="ARBA" id="ARBA00022763"/>
    </source>
</evidence>
<dbReference type="SMART" id="SM00487">
    <property type="entry name" value="DEXDc"/>
    <property type="match status" value="1"/>
</dbReference>
<dbReference type="HAMAP" id="MF_00204">
    <property type="entry name" value="UvrB"/>
    <property type="match status" value="1"/>
</dbReference>
<comment type="function">
    <text evidence="12">The UvrABC repair system catalyzes the recognition and processing of DNA lesions. A damage recognition complex composed of 2 UvrA and 2 UvrB subunits scans DNA for abnormalities. Upon binding of the UvrA(2)B(2) complex to a putative damaged site, the DNA wraps around one UvrB monomer. DNA wrap is dependent on ATP binding by UvrB and probably causes local melting of the DNA helix, facilitating insertion of UvrB beta-hairpin between the DNA strands. Then UvrB probes one DNA strand for the presence of a lesion. If a lesion is found the UvrA subunits dissociate and the UvrB-DNA preincision complex is formed. This complex is subsequently bound by UvrC and the second UvrB is released. If no lesion is found, the DNA wraps around the other UvrB subunit that will check the other stand for damage.</text>
</comment>
<dbReference type="GO" id="GO:0006289">
    <property type="term" value="P:nucleotide-excision repair"/>
    <property type="evidence" value="ECO:0007669"/>
    <property type="project" value="UniProtKB-UniRule"/>
</dbReference>
<dbReference type="Gene3D" id="4.10.860.10">
    <property type="entry name" value="UVR domain"/>
    <property type="match status" value="1"/>
</dbReference>
<keyword evidence="14" id="KW-0175">Coiled coil</keyword>
<dbReference type="GO" id="GO:0009381">
    <property type="term" value="F:excinuclease ABC activity"/>
    <property type="evidence" value="ECO:0007669"/>
    <property type="project" value="UniProtKB-UniRule"/>
</dbReference>
<protein>
    <recommendedName>
        <fullName evidence="11 12">UvrABC system protein B</fullName>
        <shortName evidence="12">Protein UvrB</shortName>
    </recommendedName>
    <alternativeName>
        <fullName evidence="12">Excinuclease ABC subunit B</fullName>
    </alternativeName>
</protein>
<reference evidence="18 19" key="1">
    <citation type="submission" date="2018-06" db="EMBL/GenBank/DDBJ databases">
        <title>Combined omics and stable isotope probing to characterize newly discovered Mariana Back-Arc vent microbial communities.</title>
        <authorList>
            <person name="Trembath-Reichert E."/>
            <person name="Huber J.A."/>
        </authorList>
    </citation>
    <scope>NUCLEOTIDE SEQUENCE [LARGE SCALE GENOMIC DNA]</scope>
    <source>
        <strain evidence="18">MAG 63_2</strain>
    </source>
</reference>
<feature type="coiled-coil region" evidence="14">
    <location>
        <begin position="261"/>
        <end position="297"/>
    </location>
</feature>
<comment type="caution">
    <text evidence="18">The sequence shown here is derived from an EMBL/GenBank/DDBJ whole genome shotgun (WGS) entry which is preliminary data.</text>
</comment>
<dbReference type="NCBIfam" id="TIGR00631">
    <property type="entry name" value="uvrb"/>
    <property type="match status" value="1"/>
</dbReference>
<keyword evidence="6 12" id="KW-0228">DNA excision</keyword>
<dbReference type="PROSITE" id="PS51194">
    <property type="entry name" value="HELICASE_CTER"/>
    <property type="match status" value="1"/>
</dbReference>
<dbReference type="PANTHER" id="PTHR24029">
    <property type="entry name" value="UVRABC SYSTEM PROTEIN B"/>
    <property type="match status" value="1"/>
</dbReference>
<organism evidence="18 19">
    <name type="scientific">SAR324 cluster bacterium</name>
    <dbReference type="NCBI Taxonomy" id="2024889"/>
    <lineage>
        <taxon>Bacteria</taxon>
        <taxon>Deltaproteobacteria</taxon>
        <taxon>SAR324 cluster</taxon>
    </lineage>
</organism>
<feature type="domain" description="Helicase ATP-binding" evidence="16">
    <location>
        <begin position="24"/>
        <end position="171"/>
    </location>
</feature>
<evidence type="ECO:0000259" key="16">
    <source>
        <dbReference type="PROSITE" id="PS51192"/>
    </source>
</evidence>
<comment type="domain">
    <text evidence="12">The beta-hairpin motif is involved in DNA binding.</text>
</comment>
<feature type="coiled-coil region" evidence="14">
    <location>
        <begin position="619"/>
        <end position="646"/>
    </location>
</feature>
<dbReference type="CDD" id="cd17916">
    <property type="entry name" value="DEXHc_UvrB"/>
    <property type="match status" value="1"/>
</dbReference>
<dbReference type="CDD" id="cd18790">
    <property type="entry name" value="SF2_C_UvrB"/>
    <property type="match status" value="1"/>
</dbReference>
<dbReference type="NCBIfam" id="NF003673">
    <property type="entry name" value="PRK05298.1"/>
    <property type="match status" value="1"/>
</dbReference>
<evidence type="ECO:0000256" key="11">
    <source>
        <dbReference type="ARBA" id="ARBA00029504"/>
    </source>
</evidence>
<dbReference type="InterPro" id="IPR041471">
    <property type="entry name" value="UvrB_inter"/>
</dbReference>
<sequence>MEFKLQSEFKPSGDQPQAIEALVNGVEDKHKHQVLLGITGSGKTFAMANVVQTLQRPTLVIAHNKTLAAQLYNEFQTFFPENAVEYFVSYYDYYQPEAYVPSRDLYIEKDTALNDDLDRLRLSATRSLLERRDVLIVASVSCIYGIGSPEKYEKMLLIFKVGERFSRQVILERLVELLYTRNDIDFHRGTFRVRGDVIDIYLAESESAIRVELFGDEIESLVRFDPLTGKKQMSYQHFVIYPASHYVAPAEHIPETLSLIREELRERLEDLNAQNKILEAQRLLQRTEYDLEMIEQTGSCSGIENYSRIIDRRAAGTPPATLLNYFPDDSLIFVDESHMTLPQLRAMYKGDFSRKSTLVEHGFRLPSAIDNRPLQFPEFCLFPQRMIYLSATPGDYELEQTEGQVAELVVRPTGLLEPIIEIRPVLGQVDDILHEIRLRAGRNERVLITTLTKRMAEDLTEYYDDLDVRVRYMHSDVDVVERTKILHDLRAGEFDVLVGINLLREGLDLPEVSLVGIFDADKEGFLRSVRSLIQTCGRASRNANGRVIMYADKITASIQITLDLTDSRRKKQEAYNKKHGIVPKTIFRKIAPSFAPVELNDMLESDSYAAEETPVYETVINMEEKIAEFEEEMHEAAESLEFERAAELRDRIAELRKKIAG</sequence>
<evidence type="ECO:0000256" key="10">
    <source>
        <dbReference type="ARBA" id="ARBA00026033"/>
    </source>
</evidence>
<dbReference type="InterPro" id="IPR024759">
    <property type="entry name" value="UvrB_YAD/RRR_dom"/>
</dbReference>
<feature type="binding site" evidence="12">
    <location>
        <begin position="37"/>
        <end position="44"/>
    </location>
    <ligand>
        <name>ATP</name>
        <dbReference type="ChEBI" id="CHEBI:30616"/>
    </ligand>
</feature>
<dbReference type="Pfam" id="PF12344">
    <property type="entry name" value="UvrB"/>
    <property type="match status" value="1"/>
</dbReference>
<evidence type="ECO:0000256" key="1">
    <source>
        <dbReference type="ARBA" id="ARBA00004496"/>
    </source>
</evidence>
<dbReference type="Gene3D" id="3.40.50.300">
    <property type="entry name" value="P-loop containing nucleotide triphosphate hydrolases"/>
    <property type="match status" value="3"/>
</dbReference>
<dbReference type="Proteomes" id="UP000286732">
    <property type="component" value="Unassembled WGS sequence"/>
</dbReference>
<evidence type="ECO:0000256" key="12">
    <source>
        <dbReference type="HAMAP-Rule" id="MF_00204"/>
    </source>
</evidence>
<evidence type="ECO:0000259" key="17">
    <source>
        <dbReference type="PROSITE" id="PS51194"/>
    </source>
</evidence>
<dbReference type="GO" id="GO:0009380">
    <property type="term" value="C:excinuclease repair complex"/>
    <property type="evidence" value="ECO:0007669"/>
    <property type="project" value="InterPro"/>
</dbReference>
<keyword evidence="7 12" id="KW-0067">ATP-binding</keyword>
<dbReference type="SUPFAM" id="SSF46600">
    <property type="entry name" value="C-terminal UvrC-binding domain of UvrB"/>
    <property type="match status" value="1"/>
</dbReference>
<dbReference type="InterPro" id="IPR001650">
    <property type="entry name" value="Helicase_C-like"/>
</dbReference>
<comment type="similarity">
    <text evidence="2 12 13">Belongs to the UvrB family.</text>
</comment>